<proteinExistence type="predicted"/>
<evidence type="ECO:0000256" key="1">
    <source>
        <dbReference type="SAM" id="MobiDB-lite"/>
    </source>
</evidence>
<name>A0A1X6PB24_PORUM</name>
<feature type="compositionally biased region" description="Low complexity" evidence="1">
    <location>
        <begin position="309"/>
        <end position="319"/>
    </location>
</feature>
<keyword evidence="3" id="KW-1185">Reference proteome</keyword>
<reference evidence="2 3" key="1">
    <citation type="submission" date="2017-03" db="EMBL/GenBank/DDBJ databases">
        <title>WGS assembly of Porphyra umbilicalis.</title>
        <authorList>
            <person name="Brawley S.H."/>
            <person name="Blouin N.A."/>
            <person name="Ficko-Blean E."/>
            <person name="Wheeler G.L."/>
            <person name="Lohr M."/>
            <person name="Goodson H.V."/>
            <person name="Jenkins J.W."/>
            <person name="Blaby-Haas C.E."/>
            <person name="Helliwell K.E."/>
            <person name="Chan C."/>
            <person name="Marriage T."/>
            <person name="Bhattacharya D."/>
            <person name="Klein A.S."/>
            <person name="Badis Y."/>
            <person name="Brodie J."/>
            <person name="Cao Y."/>
            <person name="Collen J."/>
            <person name="Dittami S.M."/>
            <person name="Gachon C.M."/>
            <person name="Green B.R."/>
            <person name="Karpowicz S."/>
            <person name="Kim J.W."/>
            <person name="Kudahl U."/>
            <person name="Lin S."/>
            <person name="Michel G."/>
            <person name="Mittag M."/>
            <person name="Olson B.J."/>
            <person name="Pangilinan J."/>
            <person name="Peng Y."/>
            <person name="Qiu H."/>
            <person name="Shu S."/>
            <person name="Singer J.T."/>
            <person name="Smith A.G."/>
            <person name="Sprecher B.N."/>
            <person name="Wagner V."/>
            <person name="Wang W."/>
            <person name="Wang Z.-Y."/>
            <person name="Yan J."/>
            <person name="Yarish C."/>
            <person name="Zoeuner-Riek S."/>
            <person name="Zhuang Y."/>
            <person name="Zou Y."/>
            <person name="Lindquist E.A."/>
            <person name="Grimwood J."/>
            <person name="Barry K."/>
            <person name="Rokhsar D.S."/>
            <person name="Schmutz J."/>
            <person name="Stiller J.W."/>
            <person name="Grossman A.R."/>
            <person name="Prochnik S.E."/>
        </authorList>
    </citation>
    <scope>NUCLEOTIDE SEQUENCE [LARGE SCALE GENOMIC DNA]</scope>
    <source>
        <strain evidence="2">4086291</strain>
    </source>
</reference>
<evidence type="ECO:0000313" key="2">
    <source>
        <dbReference type="EMBL" id="OSX78109.1"/>
    </source>
</evidence>
<accession>A0A1X6PB24</accession>
<protein>
    <submittedName>
        <fullName evidence="2">Uncharacterized protein</fullName>
    </submittedName>
</protein>
<feature type="region of interest" description="Disordered" evidence="1">
    <location>
        <begin position="274"/>
        <end position="391"/>
    </location>
</feature>
<feature type="compositionally biased region" description="Polar residues" evidence="1">
    <location>
        <begin position="361"/>
        <end position="380"/>
    </location>
</feature>
<sequence length="494" mass="49697">MSTPRPPATRPTVAVISRWLAHLGVDAMAVPAAAEASMKLVTAADTFEATAGGPRITAQLSTVRNGTDVVWVGLHDSLYGGAQISPAVTAAYSKALRLSWTAAAASAIKAKAAAAAAVAPTLMGNGASALSPLAHELPDSTAAAASATAVLAKRMASLKVPIHAQASAITAAAAVVRCASEAERAASGLRLCVQVSAVNTNGGGGIGFTRLYDSLHAPGVPVARAVSQMYSEAMRLSWDNPAPLRAAPPPTRTTSAAAAGTALNKSLLGVGTASLGTSAGRSPAPYTPSKVGGPTATHERRRLSFSMCTSASPASQAQTTPPPPALGSGTAVGGAHLGRTHGTPPPGVGAKRSRDGLAAPQLQQSPSGSVDRVSTASHGKQPQDPDVDDGVVCAGAASKPALAAPPMSSSIALLYPEDVARRLAAYAARGFPPSTLARFEAAVRQAAVEHDVTGMVLCCGDVEELAKVLTKYYKGGTSTGALCLARSFIQTECR</sequence>
<evidence type="ECO:0000313" key="3">
    <source>
        <dbReference type="Proteomes" id="UP000218209"/>
    </source>
</evidence>
<gene>
    <name evidence="2" type="ORF">BU14_0121s0036</name>
</gene>
<organism evidence="2 3">
    <name type="scientific">Porphyra umbilicalis</name>
    <name type="common">Purple laver</name>
    <name type="synonym">Red alga</name>
    <dbReference type="NCBI Taxonomy" id="2786"/>
    <lineage>
        <taxon>Eukaryota</taxon>
        <taxon>Rhodophyta</taxon>
        <taxon>Bangiophyceae</taxon>
        <taxon>Bangiales</taxon>
        <taxon>Bangiaceae</taxon>
        <taxon>Porphyra</taxon>
    </lineage>
</organism>
<dbReference type="AlphaFoldDB" id="A0A1X6PB24"/>
<dbReference type="Proteomes" id="UP000218209">
    <property type="component" value="Unassembled WGS sequence"/>
</dbReference>
<dbReference type="EMBL" id="KV918821">
    <property type="protein sequence ID" value="OSX78109.1"/>
    <property type="molecule type" value="Genomic_DNA"/>
</dbReference>